<sequence>MAEPALSEMTVDRLTVGPLRPLLPDVRRIAVLRGGGLGDLLFAVPAVHALAAAYPEAAIVLLGSALHAQLLRGRPTPIGEVVVLPDAAVGSADPRDDGLRDCLGHALREPVDLGVQLHGGGAWSNAVIQQLHPRWSVGSQAPGAPALHRNVPFRYYHNETLRALEVAAAAGAPPVLLEAELPLTTADLTAADRVLTGTTGTTVAIHPGARDPRRRWPAPRFAEIAARCLNRGHDVVLIGTNEERDLLTAIADTAHANASRIRDGATIQLLDGTDMTTLCGVLARSRVLVGNDSGPRHLARALGTPTVGVFWIGNVVNAGPLSRTEDRVLISWRDDCPVCGQDITDEFRTRCPHDDSLVTSVTIENVEAELLDLLAAEPPAEHPGHRR</sequence>
<dbReference type="InterPro" id="IPR002201">
    <property type="entry name" value="Glyco_trans_9"/>
</dbReference>
<dbReference type="EC" id="2.-.-.-" evidence="3"/>
<dbReference type="RefSeq" id="WP_130916727.1">
    <property type="nucleotide sequence ID" value="NZ_JARWOB010000044.1"/>
</dbReference>
<evidence type="ECO:0000313" key="4">
    <source>
        <dbReference type="Proteomes" id="UP000290439"/>
    </source>
</evidence>
<evidence type="ECO:0000256" key="2">
    <source>
        <dbReference type="ARBA" id="ARBA00022679"/>
    </source>
</evidence>
<dbReference type="SUPFAM" id="SSF53756">
    <property type="entry name" value="UDP-Glycosyltransferase/glycogen phosphorylase"/>
    <property type="match status" value="1"/>
</dbReference>
<dbReference type="Gene3D" id="3.40.50.2000">
    <property type="entry name" value="Glycogen Phosphorylase B"/>
    <property type="match status" value="2"/>
</dbReference>
<evidence type="ECO:0000256" key="1">
    <source>
        <dbReference type="ARBA" id="ARBA00022676"/>
    </source>
</evidence>
<gene>
    <name evidence="3" type="primary">rfaF</name>
    <name evidence="3" type="ORF">NCTC10797_01719</name>
</gene>
<dbReference type="EMBL" id="LR215973">
    <property type="protein sequence ID" value="VFA97954.1"/>
    <property type="molecule type" value="Genomic_DNA"/>
</dbReference>
<proteinExistence type="predicted"/>
<dbReference type="InterPro" id="IPR051199">
    <property type="entry name" value="LPS_LOS_Heptosyltrfase"/>
</dbReference>
<keyword evidence="2 3" id="KW-0808">Transferase</keyword>
<dbReference type="AlphaFoldDB" id="A0A4U8W0R6"/>
<dbReference type="Proteomes" id="UP000290439">
    <property type="component" value="Chromosome"/>
</dbReference>
<dbReference type="Pfam" id="PF01075">
    <property type="entry name" value="Glyco_transf_9"/>
    <property type="match status" value="1"/>
</dbReference>
<dbReference type="GO" id="GO:0008713">
    <property type="term" value="F:ADP-heptose-lipopolysaccharide heptosyltransferase activity"/>
    <property type="evidence" value="ECO:0007669"/>
    <property type="project" value="TreeGrafter"/>
</dbReference>
<name>A0A4U8W0R6_9NOCA</name>
<accession>A0A4U8W0R6</accession>
<dbReference type="PANTHER" id="PTHR30160:SF1">
    <property type="entry name" value="LIPOPOLYSACCHARIDE 1,2-N-ACETYLGLUCOSAMINETRANSFERASE-RELATED"/>
    <property type="match status" value="1"/>
</dbReference>
<dbReference type="GO" id="GO:0005829">
    <property type="term" value="C:cytosol"/>
    <property type="evidence" value="ECO:0007669"/>
    <property type="project" value="TreeGrafter"/>
</dbReference>
<dbReference type="GO" id="GO:0009244">
    <property type="term" value="P:lipopolysaccharide core region biosynthetic process"/>
    <property type="evidence" value="ECO:0007669"/>
    <property type="project" value="TreeGrafter"/>
</dbReference>
<evidence type="ECO:0000313" key="3">
    <source>
        <dbReference type="EMBL" id="VFA97954.1"/>
    </source>
</evidence>
<reference evidence="3 4" key="1">
    <citation type="submission" date="2019-02" db="EMBL/GenBank/DDBJ databases">
        <authorList>
            <consortium name="Pathogen Informatics"/>
        </authorList>
    </citation>
    <scope>NUCLEOTIDE SEQUENCE [LARGE SCALE GENOMIC DNA]</scope>
    <source>
        <strain evidence="3 4">3012STDY6756504</strain>
    </source>
</reference>
<dbReference type="PANTHER" id="PTHR30160">
    <property type="entry name" value="TETRAACYLDISACCHARIDE 4'-KINASE-RELATED"/>
    <property type="match status" value="1"/>
</dbReference>
<protein>
    <submittedName>
        <fullName evidence="3">ADP-heptose--LPS heptosyltransferase 2</fullName>
        <ecNumber evidence="3">2.-.-.-</ecNumber>
    </submittedName>
</protein>
<dbReference type="CDD" id="cd03789">
    <property type="entry name" value="GT9_LPS_heptosyltransferase"/>
    <property type="match status" value="1"/>
</dbReference>
<keyword evidence="1" id="KW-0328">Glycosyltransferase</keyword>
<organism evidence="3 4">
    <name type="scientific">Nocardia cyriacigeorgica</name>
    <dbReference type="NCBI Taxonomy" id="135487"/>
    <lineage>
        <taxon>Bacteria</taxon>
        <taxon>Bacillati</taxon>
        <taxon>Actinomycetota</taxon>
        <taxon>Actinomycetes</taxon>
        <taxon>Mycobacteriales</taxon>
        <taxon>Nocardiaceae</taxon>
        <taxon>Nocardia</taxon>
    </lineage>
</organism>